<dbReference type="AlphaFoldDB" id="A0A2N1JD70"/>
<evidence type="ECO:0000256" key="13">
    <source>
        <dbReference type="ARBA" id="ARBA00022833"/>
    </source>
</evidence>
<evidence type="ECO:0000256" key="19">
    <source>
        <dbReference type="PROSITE-ProRule" id="PRU00175"/>
    </source>
</evidence>
<evidence type="ECO:0000259" key="21">
    <source>
        <dbReference type="PROSITE" id="PS50089"/>
    </source>
</evidence>
<keyword evidence="8" id="KW-0808">Transferase</keyword>
<dbReference type="InterPro" id="IPR013083">
    <property type="entry name" value="Znf_RING/FYVE/PHD"/>
</dbReference>
<comment type="pathway">
    <text evidence="3">Protein modification; protein ubiquitination.</text>
</comment>
<dbReference type="PROSITE" id="PS00518">
    <property type="entry name" value="ZF_RING_1"/>
    <property type="match status" value="1"/>
</dbReference>
<keyword evidence="16 20" id="KW-0472">Membrane</keyword>
<feature type="transmembrane region" description="Helical" evidence="20">
    <location>
        <begin position="106"/>
        <end position="130"/>
    </location>
</feature>
<evidence type="ECO:0000256" key="12">
    <source>
        <dbReference type="ARBA" id="ARBA00022786"/>
    </source>
</evidence>
<keyword evidence="12" id="KW-0833">Ubl conjugation pathway</keyword>
<evidence type="ECO:0000256" key="11">
    <source>
        <dbReference type="ARBA" id="ARBA00022771"/>
    </source>
</evidence>
<gene>
    <name evidence="22" type="primary">PEX10</name>
    <name evidence="22" type="ORF">MVES_001658</name>
</gene>
<evidence type="ECO:0000256" key="2">
    <source>
        <dbReference type="ARBA" id="ARBA00004585"/>
    </source>
</evidence>
<name>A0A2N1JD70_9BASI</name>
<reference evidence="22 23" key="1">
    <citation type="submission" date="2017-10" db="EMBL/GenBank/DDBJ databases">
        <title>A novel species of cold-tolerant Malassezia isolated from bats.</title>
        <authorList>
            <person name="Lorch J.M."/>
            <person name="Palmer J.M."/>
            <person name="Vanderwolf K.J."/>
            <person name="Schmidt K.Z."/>
            <person name="Verant M.L."/>
            <person name="Weller T.J."/>
            <person name="Blehert D.S."/>
        </authorList>
    </citation>
    <scope>NUCLEOTIDE SEQUENCE [LARGE SCALE GENOMIC DNA]</scope>
    <source>
        <strain evidence="22 23">NWHC:44797-103</strain>
    </source>
</reference>
<keyword evidence="14" id="KW-0653">Protein transport</keyword>
<keyword evidence="17" id="KW-0576">Peroxisome</keyword>
<accession>A0A2N1JD70</accession>
<evidence type="ECO:0000256" key="4">
    <source>
        <dbReference type="ARBA" id="ARBA00008704"/>
    </source>
</evidence>
<evidence type="ECO:0000256" key="18">
    <source>
        <dbReference type="ARBA" id="ARBA00041230"/>
    </source>
</evidence>
<dbReference type="InterPro" id="IPR006845">
    <property type="entry name" value="Pex_N"/>
</dbReference>
<evidence type="ECO:0000256" key="10">
    <source>
        <dbReference type="ARBA" id="ARBA00022723"/>
    </source>
</evidence>
<dbReference type="OrthoDB" id="6270329at2759"/>
<dbReference type="InterPro" id="IPR001841">
    <property type="entry name" value="Znf_RING"/>
</dbReference>
<evidence type="ECO:0000256" key="6">
    <source>
        <dbReference type="ARBA" id="ARBA00022448"/>
    </source>
</evidence>
<keyword evidence="9 20" id="KW-0812">Transmembrane</keyword>
<evidence type="ECO:0000256" key="20">
    <source>
        <dbReference type="SAM" id="Phobius"/>
    </source>
</evidence>
<evidence type="ECO:0000256" key="1">
    <source>
        <dbReference type="ARBA" id="ARBA00000900"/>
    </source>
</evidence>
<keyword evidence="13" id="KW-0862">Zinc</keyword>
<evidence type="ECO:0000256" key="14">
    <source>
        <dbReference type="ARBA" id="ARBA00022927"/>
    </source>
</evidence>
<keyword evidence="23" id="KW-1185">Reference proteome</keyword>
<dbReference type="PANTHER" id="PTHR23350:SF0">
    <property type="entry name" value="PEROXISOME BIOGENESIS FACTOR 10"/>
    <property type="match status" value="1"/>
</dbReference>
<proteinExistence type="inferred from homology"/>
<evidence type="ECO:0000256" key="7">
    <source>
        <dbReference type="ARBA" id="ARBA00022593"/>
    </source>
</evidence>
<evidence type="ECO:0000256" key="5">
    <source>
        <dbReference type="ARBA" id="ARBA00012483"/>
    </source>
</evidence>
<evidence type="ECO:0000313" key="23">
    <source>
        <dbReference type="Proteomes" id="UP000232875"/>
    </source>
</evidence>
<feature type="transmembrane region" description="Helical" evidence="20">
    <location>
        <begin position="65"/>
        <end position="86"/>
    </location>
</feature>
<dbReference type="GO" id="GO:0061630">
    <property type="term" value="F:ubiquitin protein ligase activity"/>
    <property type="evidence" value="ECO:0007669"/>
    <property type="project" value="UniProtKB-EC"/>
</dbReference>
<dbReference type="Pfam" id="PF04757">
    <property type="entry name" value="Pex2_Pex12"/>
    <property type="match status" value="1"/>
</dbReference>
<evidence type="ECO:0000313" key="22">
    <source>
        <dbReference type="EMBL" id="PKI84505.1"/>
    </source>
</evidence>
<dbReference type="InterPro" id="IPR025654">
    <property type="entry name" value="PEX2/10"/>
</dbReference>
<keyword evidence="7" id="KW-0962">Peroxisome biogenesis</keyword>
<keyword evidence="6" id="KW-0813">Transport</keyword>
<dbReference type="Gene3D" id="3.30.40.10">
    <property type="entry name" value="Zinc/RING finger domain, C3HC4 (zinc finger)"/>
    <property type="match status" value="1"/>
</dbReference>
<evidence type="ECO:0000256" key="16">
    <source>
        <dbReference type="ARBA" id="ARBA00023136"/>
    </source>
</evidence>
<keyword evidence="11 19" id="KW-0863">Zinc-finger</keyword>
<feature type="domain" description="RING-type" evidence="21">
    <location>
        <begin position="371"/>
        <end position="413"/>
    </location>
</feature>
<keyword evidence="15 20" id="KW-1133">Transmembrane helix</keyword>
<evidence type="ECO:0000256" key="9">
    <source>
        <dbReference type="ARBA" id="ARBA00022692"/>
    </source>
</evidence>
<sequence>MRGEAEESASARTIPAQFTFPRAAQSEIVRAHQKDLYYRDLFHTQLKEAALDILGARRSHVYAELLSLVASVAYAGLSTMGGAQSLGEEYVNSMMRYRPTGKTQRVVFIALYVIAPYAIKRAYGALRALIVREDQRIARRRQRMLLKETSDGESRPHKTPLAALRRRLERAVQWLAIMLPGMHVLSASNGWLAYLSAAQLALFYLFGRYYTLAHRIARVDYIYASTKRPNSRPRSYEVLGVLLSAQLVVKFGMSVHAWYQGARRKYQYTPQTHAMHALGGAQSEVRPKRTIQLNGKYYSHADGSTTQARQSYEEHVVPLEYPDPDAPIVPEQLGFSAQEAKTDKAGYDAAVADCRARTTQMEAVAEQVLRCTLCMDRREPDKGGSAVTECGHVFCWGCITGWAKEKAECPLCRHTLQPCRLLPIYNL</sequence>
<dbReference type="GO" id="GO:0008270">
    <property type="term" value="F:zinc ion binding"/>
    <property type="evidence" value="ECO:0007669"/>
    <property type="project" value="UniProtKB-KW"/>
</dbReference>
<dbReference type="GO" id="GO:0016567">
    <property type="term" value="P:protein ubiquitination"/>
    <property type="evidence" value="ECO:0007669"/>
    <property type="project" value="UniProtKB-ARBA"/>
</dbReference>
<evidence type="ECO:0000256" key="15">
    <source>
        <dbReference type="ARBA" id="ARBA00022989"/>
    </source>
</evidence>
<feature type="transmembrane region" description="Helical" evidence="20">
    <location>
        <begin position="174"/>
        <end position="194"/>
    </location>
</feature>
<dbReference type="SUPFAM" id="SSF57850">
    <property type="entry name" value="RING/U-box"/>
    <property type="match status" value="1"/>
</dbReference>
<comment type="similarity">
    <text evidence="4">Belongs to the pex2/pex10/pex12 family.</text>
</comment>
<dbReference type="Proteomes" id="UP000232875">
    <property type="component" value="Unassembled WGS sequence"/>
</dbReference>
<dbReference type="PANTHER" id="PTHR23350">
    <property type="entry name" value="PEROXISOME ASSEMBLY PROTEIN 10"/>
    <property type="match status" value="1"/>
</dbReference>
<dbReference type="InterPro" id="IPR017907">
    <property type="entry name" value="Znf_RING_CS"/>
</dbReference>
<dbReference type="EC" id="2.3.2.27" evidence="5"/>
<evidence type="ECO:0000256" key="8">
    <source>
        <dbReference type="ARBA" id="ARBA00022679"/>
    </source>
</evidence>
<comment type="subcellular location">
    <subcellularLocation>
        <location evidence="2">Peroxisome membrane</location>
        <topology evidence="2">Multi-pass membrane protein</topology>
    </subcellularLocation>
</comment>
<keyword evidence="10" id="KW-0479">Metal-binding</keyword>
<dbReference type="STRING" id="2020962.A0A2N1JD70"/>
<dbReference type="PROSITE" id="PS50089">
    <property type="entry name" value="ZF_RING_2"/>
    <property type="match status" value="1"/>
</dbReference>
<protein>
    <recommendedName>
        <fullName evidence="5">RING-type E3 ubiquitin transferase</fullName>
        <ecNumber evidence="5">2.3.2.27</ecNumber>
    </recommendedName>
    <alternativeName>
        <fullName evidence="18">Peroxin-10</fullName>
    </alternativeName>
</protein>
<dbReference type="SMART" id="SM00184">
    <property type="entry name" value="RING"/>
    <property type="match status" value="1"/>
</dbReference>
<evidence type="ECO:0000256" key="3">
    <source>
        <dbReference type="ARBA" id="ARBA00004906"/>
    </source>
</evidence>
<dbReference type="GO" id="GO:0016562">
    <property type="term" value="P:protein import into peroxisome matrix, receptor recycling"/>
    <property type="evidence" value="ECO:0007669"/>
    <property type="project" value="UniProtKB-ARBA"/>
</dbReference>
<dbReference type="EMBL" id="KZ454989">
    <property type="protein sequence ID" value="PKI84505.1"/>
    <property type="molecule type" value="Genomic_DNA"/>
</dbReference>
<dbReference type="Pfam" id="PF13639">
    <property type="entry name" value="zf-RING_2"/>
    <property type="match status" value="1"/>
</dbReference>
<comment type="catalytic activity">
    <reaction evidence="1">
        <text>S-ubiquitinyl-[E2 ubiquitin-conjugating enzyme]-L-cysteine + [acceptor protein]-L-lysine = [E2 ubiquitin-conjugating enzyme]-L-cysteine + N(6)-ubiquitinyl-[acceptor protein]-L-lysine.</text>
        <dbReference type="EC" id="2.3.2.27"/>
    </reaction>
</comment>
<dbReference type="GO" id="GO:0005778">
    <property type="term" value="C:peroxisomal membrane"/>
    <property type="evidence" value="ECO:0007669"/>
    <property type="project" value="UniProtKB-SubCell"/>
</dbReference>
<organism evidence="22 23">
    <name type="scientific">Malassezia vespertilionis</name>
    <dbReference type="NCBI Taxonomy" id="2020962"/>
    <lineage>
        <taxon>Eukaryota</taxon>
        <taxon>Fungi</taxon>
        <taxon>Dikarya</taxon>
        <taxon>Basidiomycota</taxon>
        <taxon>Ustilaginomycotina</taxon>
        <taxon>Malasseziomycetes</taxon>
        <taxon>Malasseziales</taxon>
        <taxon>Malasseziaceae</taxon>
        <taxon>Malassezia</taxon>
    </lineage>
</organism>
<evidence type="ECO:0000256" key="17">
    <source>
        <dbReference type="ARBA" id="ARBA00023140"/>
    </source>
</evidence>
<dbReference type="CDD" id="cd16527">
    <property type="entry name" value="RING-HC_PEX10"/>
    <property type="match status" value="1"/>
</dbReference>